<dbReference type="Pfam" id="PF02082">
    <property type="entry name" value="Rrf2"/>
    <property type="match status" value="1"/>
</dbReference>
<dbReference type="GO" id="GO:0003700">
    <property type="term" value="F:DNA-binding transcription factor activity"/>
    <property type="evidence" value="ECO:0007669"/>
    <property type="project" value="TreeGrafter"/>
</dbReference>
<dbReference type="InterPro" id="IPR000944">
    <property type="entry name" value="Tscrpt_reg_Rrf2"/>
</dbReference>
<evidence type="ECO:0000313" key="2">
    <source>
        <dbReference type="EMBL" id="HJC46163.1"/>
    </source>
</evidence>
<proteinExistence type="predicted"/>
<gene>
    <name evidence="2" type="ORF">H9703_08545</name>
</gene>
<dbReference type="GO" id="GO:0003677">
    <property type="term" value="F:DNA binding"/>
    <property type="evidence" value="ECO:0007669"/>
    <property type="project" value="UniProtKB-KW"/>
</dbReference>
<dbReference type="PROSITE" id="PS51197">
    <property type="entry name" value="HTH_RRF2_2"/>
    <property type="match status" value="1"/>
</dbReference>
<evidence type="ECO:0000256" key="1">
    <source>
        <dbReference type="ARBA" id="ARBA00023125"/>
    </source>
</evidence>
<dbReference type="EMBL" id="DWWN01000055">
    <property type="protein sequence ID" value="HJC46163.1"/>
    <property type="molecule type" value="Genomic_DNA"/>
</dbReference>
<comment type="caution">
    <text evidence="2">The sequence shown here is derived from an EMBL/GenBank/DDBJ whole genome shotgun (WGS) entry which is preliminary data.</text>
</comment>
<dbReference type="Proteomes" id="UP000823906">
    <property type="component" value="Unassembled WGS sequence"/>
</dbReference>
<keyword evidence="1" id="KW-0238">DNA-binding</keyword>
<organism evidence="2 3">
    <name type="scientific">Candidatus Faecalibacterium faecigallinarum</name>
    <dbReference type="NCBI Taxonomy" id="2838577"/>
    <lineage>
        <taxon>Bacteria</taxon>
        <taxon>Bacillati</taxon>
        <taxon>Bacillota</taxon>
        <taxon>Clostridia</taxon>
        <taxon>Eubacteriales</taxon>
        <taxon>Oscillospiraceae</taxon>
        <taxon>Faecalibacterium</taxon>
    </lineage>
</organism>
<dbReference type="InterPro" id="IPR036390">
    <property type="entry name" value="WH_DNA-bd_sf"/>
</dbReference>
<dbReference type="InterPro" id="IPR036388">
    <property type="entry name" value="WH-like_DNA-bd_sf"/>
</dbReference>
<evidence type="ECO:0000313" key="3">
    <source>
        <dbReference type="Proteomes" id="UP000823906"/>
    </source>
</evidence>
<name>A0A9D2PAP6_9FIRM</name>
<reference evidence="2" key="2">
    <citation type="submission" date="2021-04" db="EMBL/GenBank/DDBJ databases">
        <authorList>
            <person name="Gilroy R."/>
        </authorList>
    </citation>
    <scope>NUCLEOTIDE SEQUENCE</scope>
    <source>
        <strain evidence="2">ChiSjej5B23-2810</strain>
    </source>
</reference>
<dbReference type="SUPFAM" id="SSF46785">
    <property type="entry name" value="Winged helix' DNA-binding domain"/>
    <property type="match status" value="1"/>
</dbReference>
<dbReference type="AlphaFoldDB" id="A0A9D2PAP6"/>
<dbReference type="GO" id="GO:0005829">
    <property type="term" value="C:cytosol"/>
    <property type="evidence" value="ECO:0007669"/>
    <property type="project" value="TreeGrafter"/>
</dbReference>
<protein>
    <submittedName>
        <fullName evidence="2">Rrf2 family transcriptional regulator</fullName>
    </submittedName>
</protein>
<reference evidence="2" key="1">
    <citation type="journal article" date="2021" name="PeerJ">
        <title>Extensive microbial diversity within the chicken gut microbiome revealed by metagenomics and culture.</title>
        <authorList>
            <person name="Gilroy R."/>
            <person name="Ravi A."/>
            <person name="Getino M."/>
            <person name="Pursley I."/>
            <person name="Horton D.L."/>
            <person name="Alikhan N.F."/>
            <person name="Baker D."/>
            <person name="Gharbi K."/>
            <person name="Hall N."/>
            <person name="Watson M."/>
            <person name="Adriaenssens E.M."/>
            <person name="Foster-Nyarko E."/>
            <person name="Jarju S."/>
            <person name="Secka A."/>
            <person name="Antonio M."/>
            <person name="Oren A."/>
            <person name="Chaudhuri R.R."/>
            <person name="La Ragione R."/>
            <person name="Hildebrand F."/>
            <person name="Pallen M.J."/>
        </authorList>
    </citation>
    <scope>NUCLEOTIDE SEQUENCE</scope>
    <source>
        <strain evidence="2">ChiSjej5B23-2810</strain>
    </source>
</reference>
<dbReference type="NCBIfam" id="TIGR00738">
    <property type="entry name" value="rrf2_super"/>
    <property type="match status" value="1"/>
</dbReference>
<dbReference type="Gene3D" id="1.10.10.10">
    <property type="entry name" value="Winged helix-like DNA-binding domain superfamily/Winged helix DNA-binding domain"/>
    <property type="match status" value="1"/>
</dbReference>
<sequence length="143" mass="15780">MIVSTKGRYALRVMIDLAENPSDKYIPLKAIAARQGISEKYLENILKTLVQHGLLQGLRGKGGGYRLTRPASQYRVSDILLLTEGSLAPVACLGPGAPDCARLPECRTYELWRGLDEVIRGYLDKITLADLARPAQTGDYYTI</sequence>
<dbReference type="PANTHER" id="PTHR33221:SF5">
    <property type="entry name" value="HTH-TYPE TRANSCRIPTIONAL REGULATOR ISCR"/>
    <property type="match status" value="1"/>
</dbReference>
<dbReference type="PANTHER" id="PTHR33221">
    <property type="entry name" value="WINGED HELIX-TURN-HELIX TRANSCRIPTIONAL REGULATOR, RRF2 FAMILY"/>
    <property type="match status" value="1"/>
</dbReference>
<accession>A0A9D2PAP6</accession>